<dbReference type="Gene3D" id="3.40.50.620">
    <property type="entry name" value="HUPs"/>
    <property type="match status" value="1"/>
</dbReference>
<accession>A0ABT1JDL2</accession>
<dbReference type="InterPro" id="IPR001674">
    <property type="entry name" value="GMP_synth_C"/>
</dbReference>
<comment type="caution">
    <text evidence="12">The sequence shown here is derived from an EMBL/GenBank/DDBJ whole genome shotgun (WGS) entry which is preliminary data.</text>
</comment>
<comment type="function">
    <text evidence="1 9">Catalyzes the synthesis of GMP from XMP.</text>
</comment>
<keyword evidence="4 9" id="KW-0547">Nucleotide-binding</keyword>
<dbReference type="InterPro" id="IPR029062">
    <property type="entry name" value="Class_I_gatase-like"/>
</dbReference>
<dbReference type="InterPro" id="IPR022955">
    <property type="entry name" value="GMP_synthase"/>
</dbReference>
<evidence type="ECO:0000256" key="1">
    <source>
        <dbReference type="ARBA" id="ARBA00002332"/>
    </source>
</evidence>
<dbReference type="Pfam" id="PF02540">
    <property type="entry name" value="NAD_synthase"/>
    <property type="match status" value="1"/>
</dbReference>
<evidence type="ECO:0000256" key="7">
    <source>
        <dbReference type="ARBA" id="ARBA00022840"/>
    </source>
</evidence>
<evidence type="ECO:0000256" key="5">
    <source>
        <dbReference type="ARBA" id="ARBA00022749"/>
    </source>
</evidence>
<dbReference type="NCBIfam" id="NF000848">
    <property type="entry name" value="PRK00074.1"/>
    <property type="match status" value="1"/>
</dbReference>
<dbReference type="PROSITE" id="PS51553">
    <property type="entry name" value="GMPS_ATP_PPASE"/>
    <property type="match status" value="1"/>
</dbReference>
<dbReference type="InterPro" id="IPR004739">
    <property type="entry name" value="GMP_synth_GATase"/>
</dbReference>
<keyword evidence="3 9" id="KW-0436">Ligase</keyword>
<dbReference type="EMBL" id="AUBJ02000001">
    <property type="protein sequence ID" value="MCP2329891.1"/>
    <property type="molecule type" value="Genomic_DNA"/>
</dbReference>
<dbReference type="Gene3D" id="3.40.50.880">
    <property type="match status" value="1"/>
</dbReference>
<dbReference type="PANTHER" id="PTHR11922">
    <property type="entry name" value="GMP SYNTHASE-RELATED"/>
    <property type="match status" value="1"/>
</dbReference>
<dbReference type="InterPro" id="IPR022310">
    <property type="entry name" value="NAD/GMP_synthase"/>
</dbReference>
<dbReference type="NCBIfam" id="TIGR00888">
    <property type="entry name" value="guaA_Nterm"/>
    <property type="match status" value="1"/>
</dbReference>
<dbReference type="PRINTS" id="PR00099">
    <property type="entry name" value="CPSGATASE"/>
</dbReference>
<evidence type="ECO:0000256" key="4">
    <source>
        <dbReference type="ARBA" id="ARBA00022741"/>
    </source>
</evidence>
<proteinExistence type="inferred from homology"/>
<dbReference type="NCBIfam" id="TIGR00884">
    <property type="entry name" value="guaA_Cterm"/>
    <property type="match status" value="1"/>
</dbReference>
<evidence type="ECO:0000256" key="6">
    <source>
        <dbReference type="ARBA" id="ARBA00022755"/>
    </source>
</evidence>
<dbReference type="SUPFAM" id="SSF52402">
    <property type="entry name" value="Adenine nucleotide alpha hydrolases-like"/>
    <property type="match status" value="1"/>
</dbReference>
<dbReference type="PRINTS" id="PR00096">
    <property type="entry name" value="GATASE"/>
</dbReference>
<dbReference type="CDD" id="cd01742">
    <property type="entry name" value="GATase1_GMP_Synthase"/>
    <property type="match status" value="1"/>
</dbReference>
<dbReference type="InterPro" id="IPR014729">
    <property type="entry name" value="Rossmann-like_a/b/a_fold"/>
</dbReference>
<keyword evidence="5 9" id="KW-0332">GMP biosynthesis</keyword>
<reference evidence="12 13" key="1">
    <citation type="submission" date="2013-07" db="EMBL/GenBank/DDBJ databases">
        <authorList>
            <consortium name="DOE Joint Genome Institute"/>
            <person name="Reeve W."/>
            <person name="Huntemann M."/>
            <person name="Han J."/>
            <person name="Chen A."/>
            <person name="Kyrpides N."/>
            <person name="Mavromatis K."/>
            <person name="Markowitz V."/>
            <person name="Palaniappan K."/>
            <person name="Ivanova N."/>
            <person name="Schaumberg A."/>
            <person name="Pati A."/>
            <person name="Liolios K."/>
            <person name="Nordberg H.P."/>
            <person name="Cantor M.N."/>
            <person name="Hua S.X."/>
            <person name="Woyke T."/>
        </authorList>
    </citation>
    <scope>NUCLEOTIDE SEQUENCE [LARGE SCALE GENOMIC DNA]</scope>
    <source>
        <strain evidence="12 13">DSM 43889</strain>
    </source>
</reference>
<comment type="catalytic activity">
    <reaction evidence="9">
        <text>XMP + L-glutamine + ATP + H2O = GMP + L-glutamate + AMP + diphosphate + 2 H(+)</text>
        <dbReference type="Rhea" id="RHEA:11680"/>
        <dbReference type="ChEBI" id="CHEBI:15377"/>
        <dbReference type="ChEBI" id="CHEBI:15378"/>
        <dbReference type="ChEBI" id="CHEBI:29985"/>
        <dbReference type="ChEBI" id="CHEBI:30616"/>
        <dbReference type="ChEBI" id="CHEBI:33019"/>
        <dbReference type="ChEBI" id="CHEBI:57464"/>
        <dbReference type="ChEBI" id="CHEBI:58115"/>
        <dbReference type="ChEBI" id="CHEBI:58359"/>
        <dbReference type="ChEBI" id="CHEBI:456215"/>
        <dbReference type="EC" id="6.3.5.2"/>
    </reaction>
</comment>
<dbReference type="SUPFAM" id="SSF52317">
    <property type="entry name" value="Class I glutamine amidotransferase-like"/>
    <property type="match status" value="1"/>
</dbReference>
<evidence type="ECO:0000313" key="13">
    <source>
        <dbReference type="Proteomes" id="UP000791080"/>
    </source>
</evidence>
<evidence type="ECO:0000259" key="11">
    <source>
        <dbReference type="PROSITE" id="PS51553"/>
    </source>
</evidence>
<feature type="active site" evidence="9">
    <location>
        <position position="188"/>
    </location>
</feature>
<comment type="pathway">
    <text evidence="2 9">Purine metabolism; GMP biosynthesis; GMP from XMP (L-Gln route): step 1/1.</text>
</comment>
<gene>
    <name evidence="9" type="primary">guaA</name>
    <name evidence="12" type="ORF">G443_000161</name>
</gene>
<name>A0ABT1JDL2_ACTCY</name>
<dbReference type="RefSeq" id="WP_155886117.1">
    <property type="nucleotide sequence ID" value="NZ_AUBJ02000001.1"/>
</dbReference>
<keyword evidence="13" id="KW-1185">Reference proteome</keyword>
<dbReference type="PROSITE" id="PS51273">
    <property type="entry name" value="GATASE_TYPE_1"/>
    <property type="match status" value="1"/>
</dbReference>
<evidence type="ECO:0000256" key="10">
    <source>
        <dbReference type="PROSITE-ProRule" id="PRU00886"/>
    </source>
</evidence>
<evidence type="ECO:0000256" key="8">
    <source>
        <dbReference type="ARBA" id="ARBA00022962"/>
    </source>
</evidence>
<feature type="binding site" evidence="10">
    <location>
        <begin position="240"/>
        <end position="246"/>
    </location>
    <ligand>
        <name>ATP</name>
        <dbReference type="ChEBI" id="CHEBI:30616"/>
    </ligand>
</feature>
<evidence type="ECO:0000256" key="3">
    <source>
        <dbReference type="ARBA" id="ARBA00022598"/>
    </source>
</evidence>
<dbReference type="InterPro" id="IPR017926">
    <property type="entry name" value="GATASE"/>
</dbReference>
<dbReference type="Pfam" id="PF00958">
    <property type="entry name" value="GMP_synt_C"/>
    <property type="match status" value="1"/>
</dbReference>
<protein>
    <recommendedName>
        <fullName evidence="9">GMP synthase [glutamine-hydrolyzing]</fullName>
        <ecNumber evidence="9">6.3.5.2</ecNumber>
    </recommendedName>
    <alternativeName>
        <fullName evidence="9">GMP synthetase</fullName>
    </alternativeName>
    <alternativeName>
        <fullName evidence="9">Glutamine amidotransferase</fullName>
    </alternativeName>
</protein>
<keyword evidence="6 9" id="KW-0658">Purine biosynthesis</keyword>
<dbReference type="CDD" id="cd01997">
    <property type="entry name" value="GMP_synthase_C"/>
    <property type="match status" value="1"/>
</dbReference>
<evidence type="ECO:0000256" key="9">
    <source>
        <dbReference type="HAMAP-Rule" id="MF_00344"/>
    </source>
</evidence>
<evidence type="ECO:0000313" key="12">
    <source>
        <dbReference type="EMBL" id="MCP2329891.1"/>
    </source>
</evidence>
<evidence type="ECO:0000256" key="2">
    <source>
        <dbReference type="ARBA" id="ARBA00005153"/>
    </source>
</evidence>
<dbReference type="HAMAP" id="MF_00344">
    <property type="entry name" value="GMP_synthase"/>
    <property type="match status" value="1"/>
</dbReference>
<organism evidence="12 13">
    <name type="scientific">Actinoalloteichus caeruleus DSM 43889</name>
    <dbReference type="NCBI Taxonomy" id="1120930"/>
    <lineage>
        <taxon>Bacteria</taxon>
        <taxon>Bacillati</taxon>
        <taxon>Actinomycetota</taxon>
        <taxon>Actinomycetes</taxon>
        <taxon>Pseudonocardiales</taxon>
        <taxon>Pseudonocardiaceae</taxon>
        <taxon>Actinoalloteichus</taxon>
        <taxon>Actinoalloteichus cyanogriseus</taxon>
    </lineage>
</organism>
<sequence length="533" mass="58379">MQSGLGAQRSLAYNRPSASVNEAVVVLDFGSQYSLLIARRLRELGVYCELLPADSSKERIAELAPKGIILSGGPQSVYDAGAPGLSEAVRSAGVPVLGICYGAQLIAYHQDGRVEAAERREFGRSTVKVLEDNLLFDGIGESLEVWMSHTDHILEPPPGHRVVARSEGGLIAAMSDGARYWGVQFHPEVAHTPLGRTILENFVRRICGCVEQWSTTSFVDETVEWLRERIGDRRAICALSGGVDSGVAAALAARAVGDQLTCVFVDNGLLRQNEADQCMAVFAEHLDMKVLKVDASQKFLEALDGVTDPEEKRRRIGRCFMEVFEEVAPSLEGADYFIQGTTYPDVIESAGDSGRHSAAATKIKTHHNVGGLPDTMKLELLDPLSFLFKDEVRAAGRVLGLPEQIVDRHPFPGPGLAVRMTGAVTPERLERLRRSDEIFISELRSAGLYQQTAQALVVLTSDKSVGVLGDFRTYEDVVALRAVDTEDWMTADWSRLPYDFLARVSNRIVNEVPGVNRVVYDISSKPPATVEWE</sequence>
<comment type="subunit">
    <text evidence="9">Homodimer.</text>
</comment>
<dbReference type="PANTHER" id="PTHR11922:SF2">
    <property type="entry name" value="GMP SYNTHASE [GLUTAMINE-HYDROLYZING]"/>
    <property type="match status" value="1"/>
</dbReference>
<feature type="domain" description="GMPS ATP-PPase" evidence="11">
    <location>
        <begin position="213"/>
        <end position="408"/>
    </location>
</feature>
<dbReference type="PRINTS" id="PR00097">
    <property type="entry name" value="ANTSNTHASEII"/>
</dbReference>
<keyword evidence="8 9" id="KW-0315">Glutamine amidotransferase</keyword>
<feature type="active site" evidence="9">
    <location>
        <position position="186"/>
    </location>
</feature>
<dbReference type="Proteomes" id="UP000791080">
    <property type="component" value="Unassembled WGS sequence"/>
</dbReference>
<feature type="active site" description="Nucleophile" evidence="9">
    <location>
        <position position="100"/>
    </location>
</feature>
<dbReference type="EC" id="6.3.5.2" evidence="9"/>
<dbReference type="Gene3D" id="3.30.300.10">
    <property type="match status" value="1"/>
</dbReference>
<dbReference type="Pfam" id="PF00117">
    <property type="entry name" value="GATase"/>
    <property type="match status" value="1"/>
</dbReference>
<keyword evidence="7 9" id="KW-0067">ATP-binding</keyword>
<reference evidence="12 13" key="2">
    <citation type="submission" date="2022-06" db="EMBL/GenBank/DDBJ databases">
        <title>Genomic Encyclopedia of Type Strains, Phase I: the one thousand microbial genomes (KMG-I) project.</title>
        <authorList>
            <person name="Kyrpides N."/>
        </authorList>
    </citation>
    <scope>NUCLEOTIDE SEQUENCE [LARGE SCALE GENOMIC DNA]</scope>
    <source>
        <strain evidence="12 13">DSM 43889</strain>
    </source>
</reference>
<dbReference type="SUPFAM" id="SSF54810">
    <property type="entry name" value="GMP synthetase C-terminal dimerisation domain"/>
    <property type="match status" value="1"/>
</dbReference>
<dbReference type="InterPro" id="IPR025777">
    <property type="entry name" value="GMPS_ATP_PPase_dom"/>
</dbReference>